<feature type="compositionally biased region" description="Pro residues" evidence="2">
    <location>
        <begin position="229"/>
        <end position="243"/>
    </location>
</feature>
<organism evidence="4 5">
    <name type="scientific">Candidatus Allofournierella pullistercoris</name>
    <dbReference type="NCBI Taxonomy" id="2838597"/>
    <lineage>
        <taxon>Bacteria</taxon>
        <taxon>Bacillati</taxon>
        <taxon>Bacillota</taxon>
        <taxon>Clostridia</taxon>
        <taxon>Eubacteriales</taxon>
        <taxon>Oscillospiraceae</taxon>
        <taxon>Allofournierella</taxon>
    </lineage>
</organism>
<evidence type="ECO:0000256" key="1">
    <source>
        <dbReference type="ARBA" id="ARBA00010646"/>
    </source>
</evidence>
<evidence type="ECO:0000313" key="5">
    <source>
        <dbReference type="Proteomes" id="UP000713596"/>
    </source>
</evidence>
<feature type="compositionally biased region" description="Low complexity" evidence="2">
    <location>
        <begin position="51"/>
        <end position="67"/>
    </location>
</feature>
<keyword evidence="4" id="KW-0378">Hydrolase</keyword>
<dbReference type="Proteomes" id="UP000713596">
    <property type="component" value="Unassembled WGS sequence"/>
</dbReference>
<dbReference type="GO" id="GO:0009253">
    <property type="term" value="P:peptidoglycan catabolic process"/>
    <property type="evidence" value="ECO:0007669"/>
    <property type="project" value="InterPro"/>
</dbReference>
<dbReference type="GO" id="GO:0003796">
    <property type="term" value="F:lysozyme activity"/>
    <property type="evidence" value="ECO:0007669"/>
    <property type="project" value="InterPro"/>
</dbReference>
<feature type="compositionally biased region" description="Pro residues" evidence="2">
    <location>
        <begin position="68"/>
        <end position="78"/>
    </location>
</feature>
<dbReference type="AlphaFoldDB" id="A0A948T387"/>
<dbReference type="InterPro" id="IPR002053">
    <property type="entry name" value="Glyco_hydro_25"/>
</dbReference>
<feature type="region of interest" description="Disordered" evidence="2">
    <location>
        <begin position="435"/>
        <end position="464"/>
    </location>
</feature>
<keyword evidence="3" id="KW-1133">Transmembrane helix</keyword>
<keyword evidence="3" id="KW-0472">Membrane</keyword>
<dbReference type="CDD" id="cd06414">
    <property type="entry name" value="GH25_LytC-like"/>
    <property type="match status" value="1"/>
</dbReference>
<dbReference type="PANTHER" id="PTHR34135">
    <property type="entry name" value="LYSOZYME"/>
    <property type="match status" value="1"/>
</dbReference>
<protein>
    <submittedName>
        <fullName evidence="4">Glycoside hydrolase family 25 protein</fullName>
    </submittedName>
</protein>
<keyword evidence="3" id="KW-0812">Transmembrane</keyword>
<dbReference type="PROSITE" id="PS51904">
    <property type="entry name" value="GLYCOSYL_HYDROL_F25_2"/>
    <property type="match status" value="1"/>
</dbReference>
<comment type="similarity">
    <text evidence="1">Belongs to the glycosyl hydrolase 25 family.</text>
</comment>
<dbReference type="InterPro" id="IPR017853">
    <property type="entry name" value="GH"/>
</dbReference>
<dbReference type="PANTHER" id="PTHR34135:SF2">
    <property type="entry name" value="LYSOZYME"/>
    <property type="match status" value="1"/>
</dbReference>
<evidence type="ECO:0000256" key="2">
    <source>
        <dbReference type="SAM" id="MobiDB-lite"/>
    </source>
</evidence>
<gene>
    <name evidence="4" type="ORF">H9882_06885</name>
</gene>
<feature type="region of interest" description="Disordered" evidence="2">
    <location>
        <begin position="316"/>
        <end position="349"/>
    </location>
</feature>
<dbReference type="Pfam" id="PF01183">
    <property type="entry name" value="Glyco_hydro_25"/>
    <property type="match status" value="1"/>
</dbReference>
<evidence type="ECO:0000313" key="4">
    <source>
        <dbReference type="EMBL" id="MBU3806598.1"/>
    </source>
</evidence>
<reference evidence="4" key="2">
    <citation type="submission" date="2021-04" db="EMBL/GenBank/DDBJ databases">
        <authorList>
            <person name="Gilroy R."/>
        </authorList>
    </citation>
    <scope>NUCLEOTIDE SEQUENCE</scope>
    <source>
        <strain evidence="4">B5_2728</strain>
    </source>
</reference>
<comment type="caution">
    <text evidence="4">The sequence shown here is derived from an EMBL/GenBank/DDBJ whole genome shotgun (WGS) entry which is preliminary data.</text>
</comment>
<feature type="compositionally biased region" description="Pro residues" evidence="2">
    <location>
        <begin position="438"/>
        <end position="462"/>
    </location>
</feature>
<evidence type="ECO:0000256" key="3">
    <source>
        <dbReference type="SAM" id="Phobius"/>
    </source>
</evidence>
<feature type="transmembrane region" description="Helical" evidence="3">
    <location>
        <begin position="21"/>
        <end position="47"/>
    </location>
</feature>
<dbReference type="EMBL" id="JAHLFP010000060">
    <property type="protein sequence ID" value="MBU3806598.1"/>
    <property type="molecule type" value="Genomic_DNA"/>
</dbReference>
<dbReference type="GO" id="GO:0016052">
    <property type="term" value="P:carbohydrate catabolic process"/>
    <property type="evidence" value="ECO:0007669"/>
    <property type="project" value="TreeGrafter"/>
</dbReference>
<sequence>MNKRNISRYFSENGMFSHLPLSKAVAAMACVVVFLIATGVGIALTVVNAASSSSQPPSSTVLAAVTPSPSPSPAPTATPEPVALGMEVTAVQQSIGVTVMNQEQDTPVLGQSFEVVLEYTPPKGSEEKAGKETYTIDPETGTLLVQDAAVGDYTVSLVEAEGYVMPQPVTVQVEEKVEYKADIEGVKDQIMQADEVNEAAEDIGHAGHSGAGSGSGRDPMENLATPEPTEAPTPEPTATPTPAPTAELTPAVNSYEFDGSKTEERTATVYQAVTKSENGKDYLLLADGSRSNYYVTKTATAPDGTVFLVEATLEEQVEATTPPASSTSDSASSESQTESESIQMQADSASVAARTSQATLLFYDEATQQGIAQPQFQLTEKQIVLETLYSGWYPSVEDKQAYYDPATHKKVTGEVVIAGIRHQFDESGNYIQVVATPEPTPQPTAEPTPEPTAEPTPAPTPAPSVWTKGIDVSKYQGVIDWNQVKQSGIEFAIIRVGYRGYGSGVLVEDSMFKRNIQGASAAGLKIGLYFYSQAVTEAEAVEEASMVLSLIRGYNIQYPIYFDTEKVAGATGRADTISRAQRTANAVAFCETIRNAGYRPGVYSYADWFYNQLNMANITKYSIWIAQYRDQLSFNYGYDIWQYSSRGRVPGITGDTDMNVSKLG</sequence>
<dbReference type="GO" id="GO:0016998">
    <property type="term" value="P:cell wall macromolecule catabolic process"/>
    <property type="evidence" value="ECO:0007669"/>
    <property type="project" value="InterPro"/>
</dbReference>
<dbReference type="SUPFAM" id="SSF51445">
    <property type="entry name" value="(Trans)glycosidases"/>
    <property type="match status" value="1"/>
</dbReference>
<dbReference type="Gene3D" id="3.20.20.80">
    <property type="entry name" value="Glycosidases"/>
    <property type="match status" value="1"/>
</dbReference>
<accession>A0A948T387</accession>
<reference evidence="4" key="1">
    <citation type="journal article" date="2021" name="PeerJ">
        <title>Extensive microbial diversity within the chicken gut microbiome revealed by metagenomics and culture.</title>
        <authorList>
            <person name="Gilroy R."/>
            <person name="Ravi A."/>
            <person name="Getino M."/>
            <person name="Pursley I."/>
            <person name="Horton D.L."/>
            <person name="Alikhan N.F."/>
            <person name="Baker D."/>
            <person name="Gharbi K."/>
            <person name="Hall N."/>
            <person name="Watson M."/>
            <person name="Adriaenssens E.M."/>
            <person name="Foster-Nyarko E."/>
            <person name="Jarju S."/>
            <person name="Secka A."/>
            <person name="Antonio M."/>
            <person name="Oren A."/>
            <person name="Chaudhuri R.R."/>
            <person name="La Ragione R."/>
            <person name="Hildebrand F."/>
            <person name="Pallen M.J."/>
        </authorList>
    </citation>
    <scope>NUCLEOTIDE SEQUENCE</scope>
    <source>
        <strain evidence="4">B5_2728</strain>
    </source>
</reference>
<proteinExistence type="inferred from homology"/>
<feature type="compositionally biased region" description="Low complexity" evidence="2">
    <location>
        <begin position="318"/>
        <end position="341"/>
    </location>
</feature>
<name>A0A948T387_9FIRM</name>
<feature type="region of interest" description="Disordered" evidence="2">
    <location>
        <begin position="51"/>
        <end position="80"/>
    </location>
</feature>
<feature type="region of interest" description="Disordered" evidence="2">
    <location>
        <begin position="204"/>
        <end position="263"/>
    </location>
</feature>